<dbReference type="AlphaFoldDB" id="A0ABD1ZFQ2"/>
<protein>
    <submittedName>
        <fullName evidence="1">Uncharacterized protein</fullName>
    </submittedName>
</protein>
<dbReference type="Proteomes" id="UP001605036">
    <property type="component" value="Unassembled WGS sequence"/>
</dbReference>
<evidence type="ECO:0000313" key="2">
    <source>
        <dbReference type="Proteomes" id="UP001605036"/>
    </source>
</evidence>
<evidence type="ECO:0000313" key="1">
    <source>
        <dbReference type="EMBL" id="KAL2650263.1"/>
    </source>
</evidence>
<keyword evidence="2" id="KW-1185">Reference proteome</keyword>
<gene>
    <name evidence="1" type="ORF">R1flu_018391</name>
</gene>
<dbReference type="EMBL" id="JBHFFA010000001">
    <property type="protein sequence ID" value="KAL2650263.1"/>
    <property type="molecule type" value="Genomic_DNA"/>
</dbReference>
<organism evidence="1 2">
    <name type="scientific">Riccia fluitans</name>
    <dbReference type="NCBI Taxonomy" id="41844"/>
    <lineage>
        <taxon>Eukaryota</taxon>
        <taxon>Viridiplantae</taxon>
        <taxon>Streptophyta</taxon>
        <taxon>Embryophyta</taxon>
        <taxon>Marchantiophyta</taxon>
        <taxon>Marchantiopsida</taxon>
        <taxon>Marchantiidae</taxon>
        <taxon>Marchantiales</taxon>
        <taxon>Ricciaceae</taxon>
        <taxon>Riccia</taxon>
    </lineage>
</organism>
<accession>A0ABD1ZFQ2</accession>
<proteinExistence type="predicted"/>
<sequence length="112" mass="12548">MVEYDRAPLWGMSHGPNPSAAVFSLQLGGEFGPGFIPLSTAPCVPSAHFGFTGLALRSLKVKIPVNLEHSVKAFAVKQWSEFIIPMSFSEESYVRLEHIYFNLIFTHYDHHV</sequence>
<reference evidence="1 2" key="1">
    <citation type="submission" date="2024-09" db="EMBL/GenBank/DDBJ databases">
        <title>Chromosome-scale assembly of Riccia fluitans.</title>
        <authorList>
            <person name="Paukszto L."/>
            <person name="Sawicki J."/>
            <person name="Karawczyk K."/>
            <person name="Piernik-Szablinska J."/>
            <person name="Szczecinska M."/>
            <person name="Mazdziarz M."/>
        </authorList>
    </citation>
    <scope>NUCLEOTIDE SEQUENCE [LARGE SCALE GENOMIC DNA]</scope>
    <source>
        <strain evidence="1">Rf_01</strain>
        <tissue evidence="1">Aerial parts of the thallus</tissue>
    </source>
</reference>
<comment type="caution">
    <text evidence="1">The sequence shown here is derived from an EMBL/GenBank/DDBJ whole genome shotgun (WGS) entry which is preliminary data.</text>
</comment>
<name>A0ABD1ZFQ2_9MARC</name>